<dbReference type="InterPro" id="IPR050091">
    <property type="entry name" value="PKS_NRPS_Biosynth_Enz"/>
</dbReference>
<sequence length="2376" mass="254848">MSGPLPSVAVVGIGALLPSGHLSETNLDYHDFFEFLLQKGEAYVPIPKDRFNAQYIRGNATGKVLADTGAFLKDIDQFDFLEFGITAKDARYMPLGTRKLVEVAFLGLQDSGIDYRGKNVGCYMSGVAHDFYNVSGHDDSEAKGSFSYGPAMVANRVSYHLDLRGPTVPIDTACSSTLYTTHLAVQALRNGECEAAVVGGCQLNHRFTDWLIYTQGGILSPDGKCKPFDATANGFGRGEGAVAIVLKPLEDAIRDHDHIYATILGTGVNSSGSLAPVSAPVAAAQKDAMRRAFAQTDRKPQDVDFLELHATGTASGDPTEANWVGAEFKRDDELVLGSVKGNVGHLEITAFLASLCKVCGIFETGLIPPNVNFATPNPAIHWDEYRFRVPTEVEPLKVRSSSRPALVAMTSSGIGGANGHAVVEGPPVTANSAPAFWVEGAGAPSLLIAGGLSPRSAAAVSESLLSVLDSQDPAGLSKVFGRRTRSMTWRSFAVASTGKTPKFNEAAIVPKHKTPIVFVFSGQGTQHFQMGRDLFRTCAPFRGSILELDKVYEAATGSSLIELGLFTETVTDTKDPLGDPWPIAITLPALTMLQLALIETLAAVGVTPDIVVGHSAGETAVISASGSGSKALALEVAIARGRAMALLEQANGTMAAVSCSPEDASRIIAEVHAELGDGTLTVGCYNTPAAVTLSGAESHIDLAVKKAGAAGIFARKLRTRIPVHSDMMVLCQAEFEKLVQDVFSRYPTSAPTVETYSTKTGGLYTEAFDAQYYWDGTIGPVRFTEAITALAATHKHATYVEIGPHPVLTSYISSMTEKNTLITCPLRRQRAPEPGAEAAEFLTALGKLVVAGHNCVNFDALTGGAKLVGKVPPYPFAPKTVPWRIQSAEIARQVQHRNGPLNYPQLQVNVQTHPELADHVIKEEPIMPAAGFIEMAFEFGATELFDVEFHGLLPLSSDRPVPVEVKLEGTRWSVNSATSVDYAKAWPIQYNRRHATGFLSLEPIDPATIQAVDLESLRNKMTAVDMNGFYEGMGSFAQFGPMYRRIKTCHVARGPNGHVEVLTEVRGADTDIPSFADYRLHPAVLDAAIHVTVHPILTGNYHPELYHLPSRVSSVRLLRHGPLPKTVYGYATLVKWTPDAITYNAMILDEQGVPILDISGIDVALHGHRVKALPSRFEIIYQPLGLTIGSAREASETSQALRVDIYDEHSSSGSGTTTPSESGTESGAGECTSPSSDDSASALVLTYVRGEEMKLQATLSALDVSEPLTLLFIAQGELDSSAAAGFTRALRREYPSWTVRVATFDSSWAPARVARASRELLSLAEKEVELSVDADGFVSAPRVEVAEPPASHAELSLDKPWTLDNGEVTQVDLPRPSEDNTVVQVDGVVSSLAGVWQFTGKVAGSSGPVVGITTKSISNYVEAHKGSIVELGSTTTSLAVPPLVPSTILALALSPPAFSQPERLKGARVLIHDPQGDVGAQLRDISTSLGLEATLIGSLDKANLAPSYLNKPHFILSGSREKKDVTILRSVLSARRGRMLFWNDPEEGLAGIIAKEPWIVGDALRASLKYHNTRATPSAPITLVSQLLPPESSTASLSVNLFDAQKSYLLIGGIGSLGLYMALWMYQNGARHITLTSRSGPSTLDRAGDWISQRILHHLSTLSDLTLQPLAVDATSANDMSAMLRNLPAPLGGCVLLSGFLHDRLFTSHTQESFDLVFPPKPGAFEVLERVLDLRTLDFLVTLSSISAMFGNAGQTNYAAANATLAGMTRRYKNAYCMICPAITDSSVITTTDRSYHSRLRHLAAWGMPAQDFCEYVGDGIRKLRNGSVWQYVPSFDWRAVRDNMGPSPMYDHLVPDDADTVETQDGDGKPYLLQVVCRILDMKEEDVSPDVPLTSYGLDSLSAASLSFALRPIVAVSQLQLLADLTVKDLLERVEEAAVESTPDQTIASSQPAAEQDPTAEKVQAMEALLARLSADLVPSGVTGPAQREALGAIVVTGTTGSLGAHALAHLLEISGFKKVYALIRPGDDGVDAKERQVSAFTFRGLDAALLESSRFQAVTCVLDKPSLGMSQEVYQEIRASVSHILHLGWPINLQSPLSSFEGPLMGLRGLVNLAKDAQEFGPVTLLYGSSLGIFRNYKESAYPKEVPIAAGVAVGAGYTESKWVAERLLEIAAERKVVQSVVIRIGQLSGGVNGAWKLSEWLPSMICASAALGCLPQGQGVISWLPADTCAAIIAEIAETTSTTSMFHVRHPHPISWADIMGHFSSVLKVPTVSPQKWVARLVEEVESPKAQLVEYVAPAIRLLSVWQVTLLNSSKSQALIPESSGVGILLDIEDSARRCALLRDPSLPQIGIEDVRKWVAHWKSLGALPSPAA</sequence>
<feature type="region of interest" description="Disordered" evidence="6">
    <location>
        <begin position="1941"/>
        <end position="1961"/>
    </location>
</feature>
<keyword evidence="1" id="KW-0596">Phosphopantetheine</keyword>
<dbReference type="PROSITE" id="PS52019">
    <property type="entry name" value="PKS_MFAS_DH"/>
    <property type="match status" value="1"/>
</dbReference>
<accession>A0A2G8S0D6</accession>
<dbReference type="Pfam" id="PF21089">
    <property type="entry name" value="PKS_DH_N"/>
    <property type="match status" value="1"/>
</dbReference>
<dbReference type="SUPFAM" id="SSF52151">
    <property type="entry name" value="FabD/lysophospholipase-like"/>
    <property type="match status" value="1"/>
</dbReference>
<dbReference type="InterPro" id="IPR001227">
    <property type="entry name" value="Ac_transferase_dom_sf"/>
</dbReference>
<dbReference type="InterPro" id="IPR016035">
    <property type="entry name" value="Acyl_Trfase/lysoPLipase"/>
</dbReference>
<protein>
    <submittedName>
        <fullName evidence="9">Polyketide synthetase</fullName>
    </submittedName>
</protein>
<dbReference type="InterPro" id="IPR036291">
    <property type="entry name" value="NAD(P)-bd_dom_sf"/>
</dbReference>
<proteinExistence type="predicted"/>
<dbReference type="Pfam" id="PF00109">
    <property type="entry name" value="ketoacyl-synt"/>
    <property type="match status" value="1"/>
</dbReference>
<dbReference type="SUPFAM" id="SSF51735">
    <property type="entry name" value="NAD(P)-binding Rossmann-fold domains"/>
    <property type="match status" value="2"/>
</dbReference>
<dbReference type="InterPro" id="IPR032821">
    <property type="entry name" value="PKS_assoc"/>
</dbReference>
<evidence type="ECO:0000313" key="10">
    <source>
        <dbReference type="Proteomes" id="UP000230002"/>
    </source>
</evidence>
<dbReference type="InterPro" id="IPR036736">
    <property type="entry name" value="ACP-like_sf"/>
</dbReference>
<dbReference type="InterPro" id="IPR013120">
    <property type="entry name" value="FAR_NAD-bd"/>
</dbReference>
<keyword evidence="2" id="KW-0597">Phosphoprotein</keyword>
<dbReference type="InterPro" id="IPR016036">
    <property type="entry name" value="Malonyl_transacylase_ACP-bd"/>
</dbReference>
<dbReference type="Pfam" id="PF02801">
    <property type="entry name" value="Ketoacyl-synt_C"/>
    <property type="match status" value="1"/>
</dbReference>
<dbReference type="Gene3D" id="3.10.129.110">
    <property type="entry name" value="Polyketide synthase dehydratase"/>
    <property type="match status" value="1"/>
</dbReference>
<dbReference type="PROSITE" id="PS52004">
    <property type="entry name" value="KS3_2"/>
    <property type="match status" value="1"/>
</dbReference>
<keyword evidence="4" id="KW-0511">Multifunctional enzyme</keyword>
<feature type="region of interest" description="Disordered" evidence="6">
    <location>
        <begin position="1206"/>
        <end position="1238"/>
    </location>
</feature>
<dbReference type="PANTHER" id="PTHR43775:SF37">
    <property type="entry name" value="SI:DKEY-61P9.11"/>
    <property type="match status" value="1"/>
</dbReference>
<dbReference type="Proteomes" id="UP000230002">
    <property type="component" value="Unassembled WGS sequence"/>
</dbReference>
<dbReference type="GO" id="GO:0044550">
    <property type="term" value="P:secondary metabolite biosynthetic process"/>
    <property type="evidence" value="ECO:0007669"/>
    <property type="project" value="UniProtKB-ARBA"/>
</dbReference>
<dbReference type="InterPro" id="IPR009081">
    <property type="entry name" value="PP-bd_ACP"/>
</dbReference>
<dbReference type="Pfam" id="PF14765">
    <property type="entry name" value="PS-DH"/>
    <property type="match status" value="1"/>
</dbReference>
<dbReference type="Pfam" id="PF07993">
    <property type="entry name" value="NAD_binding_4"/>
    <property type="match status" value="1"/>
</dbReference>
<evidence type="ECO:0000259" key="8">
    <source>
        <dbReference type="PROSITE" id="PS52019"/>
    </source>
</evidence>
<keyword evidence="3" id="KW-0808">Transferase</keyword>
<dbReference type="InterPro" id="IPR014031">
    <property type="entry name" value="Ketoacyl_synth_C"/>
</dbReference>
<dbReference type="Pfam" id="PF08659">
    <property type="entry name" value="KR"/>
    <property type="match status" value="1"/>
</dbReference>
<dbReference type="SMART" id="SM00826">
    <property type="entry name" value="PKS_DH"/>
    <property type="match status" value="1"/>
</dbReference>
<dbReference type="InterPro" id="IPR016039">
    <property type="entry name" value="Thiolase-like"/>
</dbReference>
<evidence type="ECO:0000256" key="4">
    <source>
        <dbReference type="ARBA" id="ARBA00023268"/>
    </source>
</evidence>
<gene>
    <name evidence="9" type="ORF">GSI_10351</name>
</gene>
<evidence type="ECO:0000259" key="7">
    <source>
        <dbReference type="PROSITE" id="PS52004"/>
    </source>
</evidence>
<dbReference type="Pfam" id="PF00550">
    <property type="entry name" value="PP-binding"/>
    <property type="match status" value="1"/>
</dbReference>
<dbReference type="CDD" id="cd00833">
    <property type="entry name" value="PKS"/>
    <property type="match status" value="1"/>
</dbReference>
<name>A0A2G8S0D6_9APHY</name>
<dbReference type="InterPro" id="IPR020807">
    <property type="entry name" value="PKS_DH"/>
</dbReference>
<feature type="domain" description="Ketosynthase family 3 (KS3)" evidence="7">
    <location>
        <begin position="5"/>
        <end position="425"/>
    </location>
</feature>
<feature type="region of interest" description="C-terminal hotdog fold" evidence="5">
    <location>
        <begin position="1021"/>
        <end position="1172"/>
    </location>
</feature>
<dbReference type="InterPro" id="IPR049551">
    <property type="entry name" value="PKS_DH_C"/>
</dbReference>
<comment type="caution">
    <text evidence="9">The sequence shown here is derived from an EMBL/GenBank/DDBJ whole genome shotgun (WGS) entry which is preliminary data.</text>
</comment>
<dbReference type="Gene3D" id="1.10.1200.10">
    <property type="entry name" value="ACP-like"/>
    <property type="match status" value="1"/>
</dbReference>
<dbReference type="STRING" id="1077348.A0A2G8S0D6"/>
<feature type="compositionally biased region" description="Polar residues" evidence="6">
    <location>
        <begin position="1943"/>
        <end position="1954"/>
    </location>
</feature>
<evidence type="ECO:0000256" key="1">
    <source>
        <dbReference type="ARBA" id="ARBA00022450"/>
    </source>
</evidence>
<reference evidence="9 10" key="1">
    <citation type="journal article" date="2015" name="Sci. Rep.">
        <title>Chromosome-level genome map provides insights into diverse defense mechanisms in the medicinal fungus Ganoderma sinense.</title>
        <authorList>
            <person name="Zhu Y."/>
            <person name="Xu J."/>
            <person name="Sun C."/>
            <person name="Zhou S."/>
            <person name="Xu H."/>
            <person name="Nelson D.R."/>
            <person name="Qian J."/>
            <person name="Song J."/>
            <person name="Luo H."/>
            <person name="Xiang L."/>
            <person name="Li Y."/>
            <person name="Xu Z."/>
            <person name="Ji A."/>
            <person name="Wang L."/>
            <person name="Lu S."/>
            <person name="Hayward A."/>
            <person name="Sun W."/>
            <person name="Li X."/>
            <person name="Schwartz D.C."/>
            <person name="Wang Y."/>
            <person name="Chen S."/>
        </authorList>
    </citation>
    <scope>NUCLEOTIDE SEQUENCE [LARGE SCALE GENOMIC DNA]</scope>
    <source>
        <strain evidence="9 10">ZZ0214-1</strain>
    </source>
</reference>
<evidence type="ECO:0000256" key="5">
    <source>
        <dbReference type="PROSITE-ProRule" id="PRU01363"/>
    </source>
</evidence>
<dbReference type="InterPro" id="IPR020841">
    <property type="entry name" value="PKS_Beta-ketoAc_synthase_dom"/>
</dbReference>
<dbReference type="Gene3D" id="3.40.47.10">
    <property type="match status" value="1"/>
</dbReference>
<feature type="active site" description="Proton acceptor; for dehydratase activity" evidence="5">
    <location>
        <position position="919"/>
    </location>
</feature>
<dbReference type="GO" id="GO:0006633">
    <property type="term" value="P:fatty acid biosynthetic process"/>
    <property type="evidence" value="ECO:0007669"/>
    <property type="project" value="TreeGrafter"/>
</dbReference>
<dbReference type="GO" id="GO:0004312">
    <property type="term" value="F:fatty acid synthase activity"/>
    <property type="evidence" value="ECO:0007669"/>
    <property type="project" value="TreeGrafter"/>
</dbReference>
<feature type="active site" description="Proton donor; for dehydratase activity" evidence="5">
    <location>
        <position position="1086"/>
    </location>
</feature>
<dbReference type="Gene3D" id="3.40.366.10">
    <property type="entry name" value="Malonyl-Coenzyme A Acyl Carrier Protein, domain 2"/>
    <property type="match status" value="1"/>
</dbReference>
<feature type="region of interest" description="N-terminal hotdog fold" evidence="5">
    <location>
        <begin position="887"/>
        <end position="1006"/>
    </location>
</feature>
<dbReference type="SMART" id="SM00822">
    <property type="entry name" value="PKS_KR"/>
    <property type="match status" value="1"/>
</dbReference>
<dbReference type="InterPro" id="IPR013968">
    <property type="entry name" value="PKS_KR"/>
</dbReference>
<dbReference type="InterPro" id="IPR014030">
    <property type="entry name" value="Ketoacyl_synth_N"/>
</dbReference>
<dbReference type="InterPro" id="IPR057326">
    <property type="entry name" value="KR_dom"/>
</dbReference>
<feature type="compositionally biased region" description="Low complexity" evidence="6">
    <location>
        <begin position="1211"/>
        <end position="1233"/>
    </location>
</feature>
<dbReference type="InterPro" id="IPR014043">
    <property type="entry name" value="Acyl_transferase_dom"/>
</dbReference>
<dbReference type="SMART" id="SM00827">
    <property type="entry name" value="PKS_AT"/>
    <property type="match status" value="1"/>
</dbReference>
<dbReference type="Gene3D" id="3.40.50.720">
    <property type="entry name" value="NAD(P)-binding Rossmann-like Domain"/>
    <property type="match status" value="3"/>
</dbReference>
<dbReference type="SUPFAM" id="SSF53901">
    <property type="entry name" value="Thiolase-like"/>
    <property type="match status" value="1"/>
</dbReference>
<feature type="domain" description="PKS/mFAS DH" evidence="8">
    <location>
        <begin position="887"/>
        <end position="1172"/>
    </location>
</feature>
<dbReference type="InterPro" id="IPR042104">
    <property type="entry name" value="PKS_dehydratase_sf"/>
</dbReference>
<dbReference type="Pfam" id="PF00698">
    <property type="entry name" value="Acyl_transf_1"/>
    <property type="match status" value="1"/>
</dbReference>
<dbReference type="Pfam" id="PF16197">
    <property type="entry name" value="KAsynt_C_assoc"/>
    <property type="match status" value="1"/>
</dbReference>
<evidence type="ECO:0000313" key="9">
    <source>
        <dbReference type="EMBL" id="PIL27207.1"/>
    </source>
</evidence>
<dbReference type="OrthoDB" id="329835at2759"/>
<dbReference type="EMBL" id="AYKW01000034">
    <property type="protein sequence ID" value="PIL27207.1"/>
    <property type="molecule type" value="Genomic_DNA"/>
</dbReference>
<dbReference type="SMART" id="SM00825">
    <property type="entry name" value="PKS_KS"/>
    <property type="match status" value="1"/>
</dbReference>
<evidence type="ECO:0000256" key="3">
    <source>
        <dbReference type="ARBA" id="ARBA00022679"/>
    </source>
</evidence>
<dbReference type="PANTHER" id="PTHR43775">
    <property type="entry name" value="FATTY ACID SYNTHASE"/>
    <property type="match status" value="1"/>
</dbReference>
<dbReference type="InterPro" id="IPR049552">
    <property type="entry name" value="PKS_DH_N"/>
</dbReference>
<evidence type="ECO:0000256" key="2">
    <source>
        <dbReference type="ARBA" id="ARBA00022553"/>
    </source>
</evidence>
<organism evidence="9 10">
    <name type="scientific">Ganoderma sinense ZZ0214-1</name>
    <dbReference type="NCBI Taxonomy" id="1077348"/>
    <lineage>
        <taxon>Eukaryota</taxon>
        <taxon>Fungi</taxon>
        <taxon>Dikarya</taxon>
        <taxon>Basidiomycota</taxon>
        <taxon>Agaricomycotina</taxon>
        <taxon>Agaricomycetes</taxon>
        <taxon>Polyporales</taxon>
        <taxon>Polyporaceae</taxon>
        <taxon>Ganoderma</taxon>
    </lineage>
</organism>
<dbReference type="SUPFAM" id="SSF55048">
    <property type="entry name" value="Probable ACP-binding domain of malonyl-CoA ACP transacylase"/>
    <property type="match status" value="1"/>
</dbReference>
<evidence type="ECO:0000256" key="6">
    <source>
        <dbReference type="SAM" id="MobiDB-lite"/>
    </source>
</evidence>
<dbReference type="SMR" id="A0A2G8S0D6"/>
<dbReference type="SUPFAM" id="SSF47336">
    <property type="entry name" value="ACP-like"/>
    <property type="match status" value="1"/>
</dbReference>
<keyword evidence="10" id="KW-1185">Reference proteome</keyword>
<dbReference type="InterPro" id="IPR049900">
    <property type="entry name" value="PKS_mFAS_DH"/>
</dbReference>